<dbReference type="OrthoDB" id="1110691at2759"/>
<feature type="region of interest" description="Disordered" evidence="4">
    <location>
        <begin position="1"/>
        <end position="22"/>
    </location>
</feature>
<dbReference type="InterPro" id="IPR031425">
    <property type="entry name" value="NPR1/NH1-interacting"/>
</dbReference>
<comment type="subcellular location">
    <subcellularLocation>
        <location evidence="1">Nucleus</location>
    </subcellularLocation>
</comment>
<gene>
    <name evidence="5" type="ORF">CEY00_Acc29365</name>
</gene>
<accession>A0A2R6PCW4</accession>
<evidence type="ECO:0000256" key="2">
    <source>
        <dbReference type="ARBA" id="ARBA00009937"/>
    </source>
</evidence>
<evidence type="ECO:0000313" key="6">
    <source>
        <dbReference type="Proteomes" id="UP000241394"/>
    </source>
</evidence>
<comment type="caution">
    <text evidence="5">The sequence shown here is derived from an EMBL/GenBank/DDBJ whole genome shotgun (WGS) entry which is preliminary data.</text>
</comment>
<evidence type="ECO:0000256" key="1">
    <source>
        <dbReference type="ARBA" id="ARBA00004123"/>
    </source>
</evidence>
<reference evidence="5 6" key="1">
    <citation type="submission" date="2017-07" db="EMBL/GenBank/DDBJ databases">
        <title>An improved, manually edited Actinidia chinensis var. chinensis (kiwifruit) genome highlights the challenges associated with draft genomes and gene prediction in plants.</title>
        <authorList>
            <person name="Pilkington S."/>
            <person name="Crowhurst R."/>
            <person name="Hilario E."/>
            <person name="Nardozza S."/>
            <person name="Fraser L."/>
            <person name="Peng Y."/>
            <person name="Gunaseelan K."/>
            <person name="Simpson R."/>
            <person name="Tahir J."/>
            <person name="Deroles S."/>
            <person name="Templeton K."/>
            <person name="Luo Z."/>
            <person name="Davy M."/>
            <person name="Cheng C."/>
            <person name="Mcneilage M."/>
            <person name="Scaglione D."/>
            <person name="Liu Y."/>
            <person name="Zhang Q."/>
            <person name="Datson P."/>
            <person name="De Silva N."/>
            <person name="Gardiner S."/>
            <person name="Bassett H."/>
            <person name="Chagne D."/>
            <person name="Mccallum J."/>
            <person name="Dzierzon H."/>
            <person name="Deng C."/>
            <person name="Wang Y.-Y."/>
            <person name="Barron N."/>
            <person name="Manako K."/>
            <person name="Bowen J."/>
            <person name="Foster T."/>
            <person name="Erridge Z."/>
            <person name="Tiffin H."/>
            <person name="Waite C."/>
            <person name="Davies K."/>
            <person name="Grierson E."/>
            <person name="Laing W."/>
            <person name="Kirk R."/>
            <person name="Chen X."/>
            <person name="Wood M."/>
            <person name="Montefiori M."/>
            <person name="Brummell D."/>
            <person name="Schwinn K."/>
            <person name="Catanach A."/>
            <person name="Fullerton C."/>
            <person name="Li D."/>
            <person name="Meiyalaghan S."/>
            <person name="Nieuwenhuizen N."/>
            <person name="Read N."/>
            <person name="Prakash R."/>
            <person name="Hunter D."/>
            <person name="Zhang H."/>
            <person name="Mckenzie M."/>
            <person name="Knabel M."/>
            <person name="Harris A."/>
            <person name="Allan A."/>
            <person name="Chen A."/>
            <person name="Janssen B."/>
            <person name="Plunkett B."/>
            <person name="Dwamena C."/>
            <person name="Voogd C."/>
            <person name="Leif D."/>
            <person name="Lafferty D."/>
            <person name="Souleyre E."/>
            <person name="Varkonyi-Gasic E."/>
            <person name="Gambi F."/>
            <person name="Hanley J."/>
            <person name="Yao J.-L."/>
            <person name="Cheung J."/>
            <person name="David K."/>
            <person name="Warren B."/>
            <person name="Marsh K."/>
            <person name="Snowden K."/>
            <person name="Lin-Wang K."/>
            <person name="Brian L."/>
            <person name="Martinez-Sanchez M."/>
            <person name="Wang M."/>
            <person name="Ileperuma N."/>
            <person name="Macnee N."/>
            <person name="Campin R."/>
            <person name="Mcatee P."/>
            <person name="Drummond R."/>
            <person name="Espley R."/>
            <person name="Ireland H."/>
            <person name="Wu R."/>
            <person name="Atkinson R."/>
            <person name="Karunairetnam S."/>
            <person name="Bulley S."/>
            <person name="Chunkath S."/>
            <person name="Hanley Z."/>
            <person name="Storey R."/>
            <person name="Thrimawithana A."/>
            <person name="Thomson S."/>
            <person name="David C."/>
            <person name="Testolin R."/>
        </authorList>
    </citation>
    <scope>NUCLEOTIDE SEQUENCE [LARGE SCALE GENOMIC DNA]</scope>
    <source>
        <strain evidence="6">cv. Red5</strain>
        <tissue evidence="5">Young leaf</tissue>
    </source>
</reference>
<evidence type="ECO:0000313" key="5">
    <source>
        <dbReference type="EMBL" id="PSR89169.1"/>
    </source>
</evidence>
<dbReference type="OMA" id="FPFRMAI"/>
<feature type="compositionally biased region" description="Basic and acidic residues" evidence="4">
    <location>
        <begin position="1"/>
        <end position="10"/>
    </location>
</feature>
<dbReference type="GO" id="GO:0010112">
    <property type="term" value="P:regulation of systemic acquired resistance"/>
    <property type="evidence" value="ECO:0007669"/>
    <property type="project" value="InterPro"/>
</dbReference>
<proteinExistence type="inferred from homology"/>
<evidence type="ECO:0000256" key="4">
    <source>
        <dbReference type="SAM" id="MobiDB-lite"/>
    </source>
</evidence>
<comment type="similarity">
    <text evidence="2">Belongs to the NPR1-interactor family.</text>
</comment>
<dbReference type="GO" id="GO:0005634">
    <property type="term" value="C:nucleus"/>
    <property type="evidence" value="ECO:0007669"/>
    <property type="project" value="UniProtKB-SubCell"/>
</dbReference>
<dbReference type="PANTHER" id="PTHR33669">
    <property type="entry name" value="PROTEIN NEGATIVE REGULATOR OF RESISTANCE"/>
    <property type="match status" value="1"/>
</dbReference>
<keyword evidence="6" id="KW-1185">Reference proteome</keyword>
<evidence type="ECO:0000256" key="3">
    <source>
        <dbReference type="ARBA" id="ARBA00023242"/>
    </source>
</evidence>
<organism evidence="5 6">
    <name type="scientific">Actinidia chinensis var. chinensis</name>
    <name type="common">Chinese soft-hair kiwi</name>
    <dbReference type="NCBI Taxonomy" id="1590841"/>
    <lineage>
        <taxon>Eukaryota</taxon>
        <taxon>Viridiplantae</taxon>
        <taxon>Streptophyta</taxon>
        <taxon>Embryophyta</taxon>
        <taxon>Tracheophyta</taxon>
        <taxon>Spermatophyta</taxon>
        <taxon>Magnoliopsida</taxon>
        <taxon>eudicotyledons</taxon>
        <taxon>Gunneridae</taxon>
        <taxon>Pentapetalae</taxon>
        <taxon>asterids</taxon>
        <taxon>Ericales</taxon>
        <taxon>Actinidiaceae</taxon>
        <taxon>Actinidia</taxon>
    </lineage>
</organism>
<dbReference type="InParanoid" id="A0A2R6PCW4"/>
<dbReference type="EMBL" id="NKQK01000026">
    <property type="protein sequence ID" value="PSR89169.1"/>
    <property type="molecule type" value="Genomic_DNA"/>
</dbReference>
<dbReference type="Proteomes" id="UP000241394">
    <property type="component" value="Chromosome LG26"/>
</dbReference>
<dbReference type="AlphaFoldDB" id="A0A2R6PCW4"/>
<name>A0A2R6PCW4_ACTCC</name>
<feature type="region of interest" description="Disordered" evidence="4">
    <location>
        <begin position="41"/>
        <end position="69"/>
    </location>
</feature>
<dbReference type="Gramene" id="PSR89169">
    <property type="protein sequence ID" value="PSR89169"/>
    <property type="gene ID" value="CEY00_Acc29365"/>
</dbReference>
<keyword evidence="3" id="KW-0539">Nucleus</keyword>
<feature type="compositionally biased region" description="Basic and acidic residues" evidence="4">
    <location>
        <begin position="41"/>
        <end position="52"/>
    </location>
</feature>
<protein>
    <submittedName>
        <fullName evidence="5">Protein translocase subunit SecA like</fullName>
    </submittedName>
</protein>
<sequence>MGSEKREKIHGMNCEPEEEEEEEEQIEKFFALIRSFRDARDRRRNELKEQSKKPKKRKAEHDHENPQSSWVPKFRLEDFTQEIEFKSLPLKYPMPCNKNHKDSVLDLKLTL</sequence>
<dbReference type="Pfam" id="PF15699">
    <property type="entry name" value="NPR1_interact"/>
    <property type="match status" value="1"/>
</dbReference>
<reference evidence="6" key="2">
    <citation type="journal article" date="2018" name="BMC Genomics">
        <title>A manually annotated Actinidia chinensis var. chinensis (kiwifruit) genome highlights the challenges associated with draft genomes and gene prediction in plants.</title>
        <authorList>
            <person name="Pilkington S.M."/>
            <person name="Crowhurst R."/>
            <person name="Hilario E."/>
            <person name="Nardozza S."/>
            <person name="Fraser L."/>
            <person name="Peng Y."/>
            <person name="Gunaseelan K."/>
            <person name="Simpson R."/>
            <person name="Tahir J."/>
            <person name="Deroles S.C."/>
            <person name="Templeton K."/>
            <person name="Luo Z."/>
            <person name="Davy M."/>
            <person name="Cheng C."/>
            <person name="McNeilage M."/>
            <person name="Scaglione D."/>
            <person name="Liu Y."/>
            <person name="Zhang Q."/>
            <person name="Datson P."/>
            <person name="De Silva N."/>
            <person name="Gardiner S.E."/>
            <person name="Bassett H."/>
            <person name="Chagne D."/>
            <person name="McCallum J."/>
            <person name="Dzierzon H."/>
            <person name="Deng C."/>
            <person name="Wang Y.Y."/>
            <person name="Barron L."/>
            <person name="Manako K."/>
            <person name="Bowen J."/>
            <person name="Foster T.M."/>
            <person name="Erridge Z.A."/>
            <person name="Tiffin H."/>
            <person name="Waite C.N."/>
            <person name="Davies K.M."/>
            <person name="Grierson E.P."/>
            <person name="Laing W.A."/>
            <person name="Kirk R."/>
            <person name="Chen X."/>
            <person name="Wood M."/>
            <person name="Montefiori M."/>
            <person name="Brummell D.A."/>
            <person name="Schwinn K.E."/>
            <person name="Catanach A."/>
            <person name="Fullerton C."/>
            <person name="Li D."/>
            <person name="Meiyalaghan S."/>
            <person name="Nieuwenhuizen N."/>
            <person name="Read N."/>
            <person name="Prakash R."/>
            <person name="Hunter D."/>
            <person name="Zhang H."/>
            <person name="McKenzie M."/>
            <person name="Knabel M."/>
            <person name="Harris A."/>
            <person name="Allan A.C."/>
            <person name="Gleave A."/>
            <person name="Chen A."/>
            <person name="Janssen B.J."/>
            <person name="Plunkett B."/>
            <person name="Ampomah-Dwamena C."/>
            <person name="Voogd C."/>
            <person name="Leif D."/>
            <person name="Lafferty D."/>
            <person name="Souleyre E.J.F."/>
            <person name="Varkonyi-Gasic E."/>
            <person name="Gambi F."/>
            <person name="Hanley J."/>
            <person name="Yao J.L."/>
            <person name="Cheung J."/>
            <person name="David K.M."/>
            <person name="Warren B."/>
            <person name="Marsh K."/>
            <person name="Snowden K.C."/>
            <person name="Lin-Wang K."/>
            <person name="Brian L."/>
            <person name="Martinez-Sanchez M."/>
            <person name="Wang M."/>
            <person name="Ileperuma N."/>
            <person name="Macnee N."/>
            <person name="Campin R."/>
            <person name="McAtee P."/>
            <person name="Drummond R.S.M."/>
            <person name="Espley R.V."/>
            <person name="Ireland H.S."/>
            <person name="Wu R."/>
            <person name="Atkinson R.G."/>
            <person name="Karunairetnam S."/>
            <person name="Bulley S."/>
            <person name="Chunkath S."/>
            <person name="Hanley Z."/>
            <person name="Storey R."/>
            <person name="Thrimawithana A.H."/>
            <person name="Thomson S."/>
            <person name="David C."/>
            <person name="Testolin R."/>
            <person name="Huang H."/>
            <person name="Hellens R.P."/>
            <person name="Schaffer R.J."/>
        </authorList>
    </citation>
    <scope>NUCLEOTIDE SEQUENCE [LARGE SCALE GENOMIC DNA]</scope>
    <source>
        <strain evidence="6">cv. Red5</strain>
    </source>
</reference>
<dbReference type="PANTHER" id="PTHR33669:SF1">
    <property type="entry name" value="PROTEIN NIM1-INTERACTING 1"/>
    <property type="match status" value="1"/>
</dbReference>